<dbReference type="InterPro" id="IPR010108">
    <property type="entry name" value="Lycopene_cyclase_b/e"/>
</dbReference>
<evidence type="ECO:0000313" key="4">
    <source>
        <dbReference type="EMBL" id="MFC7450362.1"/>
    </source>
</evidence>
<gene>
    <name evidence="4" type="ORF">ACFQS9_20915</name>
</gene>
<name>A0ABW2S356_9NOCA</name>
<dbReference type="Proteomes" id="UP001596484">
    <property type="component" value="Unassembled WGS sequence"/>
</dbReference>
<accession>A0ABW2S356</accession>
<dbReference type="Pfam" id="PF05834">
    <property type="entry name" value="Lycopene_cycl"/>
    <property type="match status" value="1"/>
</dbReference>
<dbReference type="EMBL" id="JBHTCS010000024">
    <property type="protein sequence ID" value="MFC7450362.1"/>
    <property type="molecule type" value="Genomic_DNA"/>
</dbReference>
<dbReference type="Gene3D" id="3.50.50.60">
    <property type="entry name" value="FAD/NAD(P)-binding domain"/>
    <property type="match status" value="1"/>
</dbReference>
<sequence>MTTREPAADLAVVGLGPAGRALAHRAAVAGLDVVAVDPHPDRRWTPTYAAWSDELPGWLDADAVSAARVERPRVWATRERALARPYCVLDNDALRAALDLGTARVHAGTAVDVEPDRVILQDGTRLRARQVIDARGARHSRGLAEQTAHGVVVSGEAASPVLGGGDAWFMDWRPDNGAPPDQPRSFLYAVPLGGDRVLLEETCLVGRPGLSQEELRGRLETRLRARGVPVSAHAERERVRFPVEVPRAAGAVTTFGARAGIMHPGTGYSVAASLSSVDEVVSAIAAGRDPRRALWPVRARAVRRLRDVGLRALLRLPPPLTADFFDAFFDLPAAHQRAYLSARADPVAVGAAMAAVFRRAPNPVRRTLAGAVLPDLNPRLGSRPRPR</sequence>
<comment type="similarity">
    <text evidence="1">Belongs to the lycopene cyclase family.</text>
</comment>
<organism evidence="4 5">
    <name type="scientific">Rhodococcus daqingensis</name>
    <dbReference type="NCBI Taxonomy" id="2479363"/>
    <lineage>
        <taxon>Bacteria</taxon>
        <taxon>Bacillati</taxon>
        <taxon>Actinomycetota</taxon>
        <taxon>Actinomycetes</taxon>
        <taxon>Mycobacteriales</taxon>
        <taxon>Nocardiaceae</taxon>
        <taxon>Rhodococcus</taxon>
    </lineage>
</organism>
<dbReference type="PANTHER" id="PTHR39757">
    <property type="match status" value="1"/>
</dbReference>
<protein>
    <submittedName>
        <fullName evidence="4">Lycopene cyclase family protein</fullName>
    </submittedName>
</protein>
<keyword evidence="3" id="KW-0520">NAD</keyword>
<dbReference type="SUPFAM" id="SSF51905">
    <property type="entry name" value="FAD/NAD(P)-binding domain"/>
    <property type="match status" value="1"/>
</dbReference>
<evidence type="ECO:0000256" key="1">
    <source>
        <dbReference type="ARBA" id="ARBA00006599"/>
    </source>
</evidence>
<dbReference type="PANTHER" id="PTHR39757:SF5">
    <property type="entry name" value="OS02G0190600 PROTEIN"/>
    <property type="match status" value="1"/>
</dbReference>
<dbReference type="RefSeq" id="WP_378408156.1">
    <property type="nucleotide sequence ID" value="NZ_JBHTCS010000024.1"/>
</dbReference>
<evidence type="ECO:0000256" key="3">
    <source>
        <dbReference type="ARBA" id="ARBA00023027"/>
    </source>
</evidence>
<proteinExistence type="inferred from homology"/>
<reference evidence="5" key="1">
    <citation type="journal article" date="2019" name="Int. J. Syst. Evol. Microbiol.">
        <title>The Global Catalogue of Microorganisms (GCM) 10K type strain sequencing project: providing services to taxonomists for standard genome sequencing and annotation.</title>
        <authorList>
            <consortium name="The Broad Institute Genomics Platform"/>
            <consortium name="The Broad Institute Genome Sequencing Center for Infectious Disease"/>
            <person name="Wu L."/>
            <person name="Ma J."/>
        </authorList>
    </citation>
    <scope>NUCLEOTIDE SEQUENCE [LARGE SCALE GENOMIC DNA]</scope>
    <source>
        <strain evidence="5">ICMP 19430</strain>
    </source>
</reference>
<dbReference type="InterPro" id="IPR036188">
    <property type="entry name" value="FAD/NAD-bd_sf"/>
</dbReference>
<evidence type="ECO:0000313" key="5">
    <source>
        <dbReference type="Proteomes" id="UP001596484"/>
    </source>
</evidence>
<keyword evidence="2" id="KW-0125">Carotenoid biosynthesis</keyword>
<keyword evidence="5" id="KW-1185">Reference proteome</keyword>
<evidence type="ECO:0000256" key="2">
    <source>
        <dbReference type="ARBA" id="ARBA00022746"/>
    </source>
</evidence>
<dbReference type="NCBIfam" id="TIGR01790">
    <property type="entry name" value="carotene-cycl"/>
    <property type="match status" value="1"/>
</dbReference>
<comment type="caution">
    <text evidence="4">The sequence shown here is derived from an EMBL/GenBank/DDBJ whole genome shotgun (WGS) entry which is preliminary data.</text>
</comment>